<reference evidence="4 5" key="1">
    <citation type="journal article" date="2021" name="Genome Biol.">
        <title>AFLAP: assembly-free linkage analysis pipeline using k-mers from genome sequencing data.</title>
        <authorList>
            <person name="Fletcher K."/>
            <person name="Zhang L."/>
            <person name="Gil J."/>
            <person name="Han R."/>
            <person name="Cavanaugh K."/>
            <person name="Michelmore R."/>
        </authorList>
    </citation>
    <scope>NUCLEOTIDE SEQUENCE [LARGE SCALE GENOMIC DNA]</scope>
    <source>
        <strain evidence="4 5">SF5</strain>
    </source>
</reference>
<dbReference type="GO" id="GO:0003677">
    <property type="term" value="F:DNA binding"/>
    <property type="evidence" value="ECO:0007669"/>
    <property type="project" value="UniProtKB-KW"/>
</dbReference>
<feature type="region of interest" description="Disordered" evidence="2">
    <location>
        <begin position="1"/>
        <end position="36"/>
    </location>
</feature>
<dbReference type="Gene3D" id="3.40.50.150">
    <property type="entry name" value="Vaccinia Virus protein VP39"/>
    <property type="match status" value="1"/>
</dbReference>
<dbReference type="GeneID" id="94347573"/>
<protein>
    <recommendedName>
        <fullName evidence="3">HTH CENPB-type domain-containing protein</fullName>
    </recommendedName>
</protein>
<feature type="compositionally biased region" description="Polar residues" evidence="2">
    <location>
        <begin position="1"/>
        <end position="14"/>
    </location>
</feature>
<dbReference type="SUPFAM" id="SSF53335">
    <property type="entry name" value="S-adenosyl-L-methionine-dependent methyltransferases"/>
    <property type="match status" value="1"/>
</dbReference>
<sequence>MAKSAPDSTNNPQTDVPRVPRSEAVTASSLPPEAKRKKVARTALTLREKAIVKSFCEQKLTVCKARGEPLPSQETLRQEVALQFGMSCGRSTLSKIIAMDWKLLRGSHEGGEAPRNSNMKRRRRPLFPAFEADLLNFILAHVDESHESAFGSDIVISIDNTKTVSTEEDTLSRSEHKRPLSEALILEEAQRLKQVHSISNEMLVLSVGWLARFKHRHCIRLRKPGRVANKSTTLFPQQANSHGLINSWPPGLLSAPMLPSMDPLISQDPLIMTPEGEHEVSLPTSSQQSNSVEPIADRKCSFVSIERPLCSAQWIRETLSKYSSKTDALLQQIPQTIRELAYPCQEYDGIIEAIGGLKVAVLGRGSVVDAFLLAKAVGPRGSVTCVEVNSSNVYIAEQMAEDICLGTLGLPGVNLKIYQVGNDDTHDALSSVESDEFKSFCGQIDVVVCNWSMQASDSPVSNDVMLTMASSLLKIGGELRVTTWVNSRRLSMSECEKIRLKMNTRQESGNATSTLEKTRHSQQDLLLNAPYVGDMQRLFWPLSEDVEVRLQSCSNEIAAAIDGALDSLISSLTWACDIKLRRMTFRVFRLEEIEKPPEYYGQSAIFHGFDDEEDLKTFQLDDAWHFQKGVRLSIDGNTAQILQTTWMQKYFTVTGNRSTHYGSFASKALPL</sequence>
<dbReference type="KEGG" id="blac:94347573"/>
<organism evidence="4 5">
    <name type="scientific">Bremia lactucae</name>
    <name type="common">Lettuce downy mildew</name>
    <dbReference type="NCBI Taxonomy" id="4779"/>
    <lineage>
        <taxon>Eukaryota</taxon>
        <taxon>Sar</taxon>
        <taxon>Stramenopiles</taxon>
        <taxon>Oomycota</taxon>
        <taxon>Peronosporomycetes</taxon>
        <taxon>Peronosporales</taxon>
        <taxon>Peronosporaceae</taxon>
        <taxon>Bremia</taxon>
    </lineage>
</organism>
<dbReference type="Proteomes" id="UP000294530">
    <property type="component" value="Unassembled WGS sequence"/>
</dbReference>
<dbReference type="InterPro" id="IPR029063">
    <property type="entry name" value="SAM-dependent_MTases_sf"/>
</dbReference>
<proteinExistence type="predicted"/>
<comment type="caution">
    <text evidence="4">The sequence shown here is derived from an EMBL/GenBank/DDBJ whole genome shotgun (WGS) entry which is preliminary data.</text>
</comment>
<dbReference type="Gene3D" id="3.40.5.100">
    <property type="match status" value="1"/>
</dbReference>
<feature type="domain" description="HTH CENPB-type" evidence="3">
    <location>
        <begin position="174"/>
        <end position="223"/>
    </location>
</feature>
<keyword evidence="5" id="KW-1185">Reference proteome</keyword>
<dbReference type="EMBL" id="SHOA02000013">
    <property type="protein sequence ID" value="TDH68082.1"/>
    <property type="molecule type" value="Genomic_DNA"/>
</dbReference>
<dbReference type="RefSeq" id="XP_067817581.1">
    <property type="nucleotide sequence ID" value="XM_067961902.1"/>
</dbReference>
<name>A0A976FJR2_BRELC</name>
<evidence type="ECO:0000313" key="4">
    <source>
        <dbReference type="EMBL" id="TDH68082.1"/>
    </source>
</evidence>
<evidence type="ECO:0000256" key="2">
    <source>
        <dbReference type="SAM" id="MobiDB-lite"/>
    </source>
</evidence>
<evidence type="ECO:0000259" key="3">
    <source>
        <dbReference type="Pfam" id="PF03221"/>
    </source>
</evidence>
<accession>A0A976FJR2</accession>
<dbReference type="OrthoDB" id="167074at2759"/>
<evidence type="ECO:0000313" key="5">
    <source>
        <dbReference type="Proteomes" id="UP000294530"/>
    </source>
</evidence>
<dbReference type="InterPro" id="IPR006600">
    <property type="entry name" value="HTH_CenpB_DNA-bd_dom"/>
</dbReference>
<keyword evidence="1" id="KW-0238">DNA-binding</keyword>
<evidence type="ECO:0000256" key="1">
    <source>
        <dbReference type="ARBA" id="ARBA00023125"/>
    </source>
</evidence>
<gene>
    <name evidence="4" type="ORF">CCR75_003809</name>
</gene>
<dbReference type="AlphaFoldDB" id="A0A976FJR2"/>
<dbReference type="Pfam" id="PF03221">
    <property type="entry name" value="HTH_Tnp_Tc5"/>
    <property type="match status" value="1"/>
</dbReference>